<keyword evidence="6 7" id="KW-0472">Membrane</keyword>
<name>A0A4V6MSH2_9BACL</name>
<reference evidence="9 10" key="1">
    <citation type="submission" date="2019-02" db="EMBL/GenBank/DDBJ databases">
        <title>Paenibacillus sp. nov., isolated from surface-sterilized tissue of Thalictrum simplex L.</title>
        <authorList>
            <person name="Tuo L."/>
        </authorList>
    </citation>
    <scope>NUCLEOTIDE SEQUENCE [LARGE SCALE GENOMIC DNA]</scope>
    <source>
        <strain evidence="9 10">N2SHLJ1</strain>
    </source>
</reference>
<feature type="domain" description="ABC transmembrane type-1" evidence="8">
    <location>
        <begin position="88"/>
        <end position="303"/>
    </location>
</feature>
<evidence type="ECO:0000256" key="7">
    <source>
        <dbReference type="RuleBase" id="RU363032"/>
    </source>
</evidence>
<evidence type="ECO:0000256" key="2">
    <source>
        <dbReference type="ARBA" id="ARBA00022448"/>
    </source>
</evidence>
<dbReference type="InterPro" id="IPR035906">
    <property type="entry name" value="MetI-like_sf"/>
</dbReference>
<keyword evidence="10" id="KW-1185">Reference proteome</keyword>
<dbReference type="GO" id="GO:0055085">
    <property type="term" value="P:transmembrane transport"/>
    <property type="evidence" value="ECO:0007669"/>
    <property type="project" value="InterPro"/>
</dbReference>
<accession>A0A4V6MSH2</accession>
<organism evidence="9 10">
    <name type="scientific">Paenibacillus thalictri</name>
    <dbReference type="NCBI Taxonomy" id="2527873"/>
    <lineage>
        <taxon>Bacteria</taxon>
        <taxon>Bacillati</taxon>
        <taxon>Bacillota</taxon>
        <taxon>Bacilli</taxon>
        <taxon>Bacillales</taxon>
        <taxon>Paenibacillaceae</taxon>
        <taxon>Paenibacillus</taxon>
    </lineage>
</organism>
<protein>
    <submittedName>
        <fullName evidence="9">Sugar ABC transporter permease</fullName>
    </submittedName>
</protein>
<dbReference type="CDD" id="cd06261">
    <property type="entry name" value="TM_PBP2"/>
    <property type="match status" value="1"/>
</dbReference>
<feature type="transmembrane region" description="Helical" evidence="7">
    <location>
        <begin position="128"/>
        <end position="148"/>
    </location>
</feature>
<evidence type="ECO:0000256" key="1">
    <source>
        <dbReference type="ARBA" id="ARBA00004651"/>
    </source>
</evidence>
<evidence type="ECO:0000259" key="8">
    <source>
        <dbReference type="PROSITE" id="PS50928"/>
    </source>
</evidence>
<feature type="transmembrane region" description="Helical" evidence="7">
    <location>
        <begin position="224"/>
        <end position="246"/>
    </location>
</feature>
<comment type="subcellular location">
    <subcellularLocation>
        <location evidence="1 7">Cell membrane</location>
        <topology evidence="1 7">Multi-pass membrane protein</topology>
    </subcellularLocation>
</comment>
<dbReference type="PANTHER" id="PTHR43227">
    <property type="entry name" value="BLL4140 PROTEIN"/>
    <property type="match status" value="1"/>
</dbReference>
<dbReference type="Pfam" id="PF00528">
    <property type="entry name" value="BPD_transp_1"/>
    <property type="match status" value="1"/>
</dbReference>
<evidence type="ECO:0000256" key="4">
    <source>
        <dbReference type="ARBA" id="ARBA00022692"/>
    </source>
</evidence>
<feature type="transmembrane region" description="Helical" evidence="7">
    <location>
        <begin position="27"/>
        <end position="46"/>
    </location>
</feature>
<evidence type="ECO:0000313" key="9">
    <source>
        <dbReference type="EMBL" id="TBL78962.1"/>
    </source>
</evidence>
<dbReference type="Proteomes" id="UP000293142">
    <property type="component" value="Unassembled WGS sequence"/>
</dbReference>
<dbReference type="AlphaFoldDB" id="A0A4V6MSH2"/>
<comment type="similarity">
    <text evidence="7">Belongs to the binding-protein-dependent transport system permease family.</text>
</comment>
<dbReference type="EMBL" id="SIRE01000008">
    <property type="protein sequence ID" value="TBL78962.1"/>
    <property type="molecule type" value="Genomic_DNA"/>
</dbReference>
<dbReference type="InterPro" id="IPR050809">
    <property type="entry name" value="UgpAE/MalFG_permease"/>
</dbReference>
<keyword evidence="3" id="KW-1003">Cell membrane</keyword>
<dbReference type="RefSeq" id="WP_131013598.1">
    <property type="nucleotide sequence ID" value="NZ_SIRE01000008.1"/>
</dbReference>
<keyword evidence="5 7" id="KW-1133">Transmembrane helix</keyword>
<evidence type="ECO:0000313" key="10">
    <source>
        <dbReference type="Proteomes" id="UP000293142"/>
    </source>
</evidence>
<feature type="transmembrane region" description="Helical" evidence="7">
    <location>
        <begin position="94"/>
        <end position="116"/>
    </location>
</feature>
<dbReference type="PROSITE" id="PS50928">
    <property type="entry name" value="ABC_TM1"/>
    <property type="match status" value="1"/>
</dbReference>
<proteinExistence type="inferred from homology"/>
<feature type="transmembrane region" description="Helical" evidence="7">
    <location>
        <begin position="185"/>
        <end position="203"/>
    </location>
</feature>
<dbReference type="InterPro" id="IPR000515">
    <property type="entry name" value="MetI-like"/>
</dbReference>
<evidence type="ECO:0000256" key="5">
    <source>
        <dbReference type="ARBA" id="ARBA00022989"/>
    </source>
</evidence>
<sequence>MNTQQAAMPALHSKPSRRLWKRILSKYEFYIMLAIPLIWYIVFKYVPMYGIQIAFKDFSATRGIMGSPWAGLRHFQRFFESSYFWELLWNTLSLSLYSLLVGFPIPILLALLIYEINGKRLKKWVQNVTYIPHFLSLVVIVGMLNVFLDPDTGKVNQLLMLLGVDPIPFMRKAEWFQTVFVSSDVWQHMGWSSIIYLAALSGIDPTQYEAAKMDGASRFQRLMHISLPGMLPTIVIMFILQVGHLMDVGFEKALLMQNPVNASKGEILATFVYKNGIQQGQFSYTAAAGLFNSVIDFILLILVNGWARKKTESSLW</sequence>
<dbReference type="GO" id="GO:0005886">
    <property type="term" value="C:plasma membrane"/>
    <property type="evidence" value="ECO:0007669"/>
    <property type="project" value="UniProtKB-SubCell"/>
</dbReference>
<evidence type="ECO:0000256" key="3">
    <source>
        <dbReference type="ARBA" id="ARBA00022475"/>
    </source>
</evidence>
<dbReference type="SUPFAM" id="SSF161098">
    <property type="entry name" value="MetI-like"/>
    <property type="match status" value="1"/>
</dbReference>
<keyword evidence="2 7" id="KW-0813">Transport</keyword>
<dbReference type="Gene3D" id="1.10.3720.10">
    <property type="entry name" value="MetI-like"/>
    <property type="match status" value="1"/>
</dbReference>
<comment type="caution">
    <text evidence="9">The sequence shown here is derived from an EMBL/GenBank/DDBJ whole genome shotgun (WGS) entry which is preliminary data.</text>
</comment>
<evidence type="ECO:0000256" key="6">
    <source>
        <dbReference type="ARBA" id="ARBA00023136"/>
    </source>
</evidence>
<feature type="transmembrane region" description="Helical" evidence="7">
    <location>
        <begin position="282"/>
        <end position="307"/>
    </location>
</feature>
<dbReference type="OrthoDB" id="9785836at2"/>
<dbReference type="PANTHER" id="PTHR43227:SF11">
    <property type="entry name" value="BLL4140 PROTEIN"/>
    <property type="match status" value="1"/>
</dbReference>
<keyword evidence="4 7" id="KW-0812">Transmembrane</keyword>
<gene>
    <name evidence="9" type="ORF">EYB31_12080</name>
</gene>